<feature type="transmembrane region" description="Helical" evidence="4">
    <location>
        <begin position="7"/>
        <end position="27"/>
    </location>
</feature>
<comment type="pathway">
    <text evidence="1">Lipid metabolism.</text>
</comment>
<evidence type="ECO:0000256" key="2">
    <source>
        <dbReference type="ARBA" id="ARBA00022679"/>
    </source>
</evidence>
<dbReference type="PANTHER" id="PTHR10434:SF40">
    <property type="entry name" value="1-ACYL-SN-GLYCEROL-3-PHOSPHATE ACYLTRANSFERASE"/>
    <property type="match status" value="1"/>
</dbReference>
<dbReference type="Pfam" id="PF01553">
    <property type="entry name" value="Acyltransferase"/>
    <property type="match status" value="1"/>
</dbReference>
<dbReference type="SUPFAM" id="SSF69593">
    <property type="entry name" value="Glycerol-3-phosphate (1)-acyltransferase"/>
    <property type="match status" value="1"/>
</dbReference>
<gene>
    <name evidence="6" type="ORF">GXW79_08570</name>
</gene>
<reference evidence="6" key="1">
    <citation type="submission" date="2020-01" db="EMBL/GenBank/DDBJ databases">
        <authorList>
            <person name="Rat A."/>
        </authorList>
    </citation>
    <scope>NUCLEOTIDE SEQUENCE</scope>
    <source>
        <strain evidence="6">LMG 28251</strain>
    </source>
</reference>
<dbReference type="Proteomes" id="UP001196068">
    <property type="component" value="Unassembled WGS sequence"/>
</dbReference>
<keyword evidence="7" id="KW-1185">Reference proteome</keyword>
<keyword evidence="4" id="KW-0472">Membrane</keyword>
<keyword evidence="4" id="KW-1133">Transmembrane helix</keyword>
<keyword evidence="2" id="KW-0808">Transferase</keyword>
<dbReference type="EMBL" id="JAAEDH010000008">
    <property type="protein sequence ID" value="MBR0655133.1"/>
    <property type="molecule type" value="Genomic_DNA"/>
</dbReference>
<keyword evidence="3 6" id="KW-0012">Acyltransferase</keyword>
<proteinExistence type="predicted"/>
<keyword evidence="4" id="KW-0812">Transmembrane</keyword>
<evidence type="ECO:0000256" key="1">
    <source>
        <dbReference type="ARBA" id="ARBA00005189"/>
    </source>
</evidence>
<feature type="domain" description="Phospholipid/glycerol acyltransferase" evidence="5">
    <location>
        <begin position="71"/>
        <end position="185"/>
    </location>
</feature>
<organism evidence="6 7">
    <name type="scientific">Plastoroseomonas arctica</name>
    <dbReference type="NCBI Taxonomy" id="1509237"/>
    <lineage>
        <taxon>Bacteria</taxon>
        <taxon>Pseudomonadati</taxon>
        <taxon>Pseudomonadota</taxon>
        <taxon>Alphaproteobacteria</taxon>
        <taxon>Acetobacterales</taxon>
        <taxon>Acetobacteraceae</taxon>
        <taxon>Plastoroseomonas</taxon>
    </lineage>
</organism>
<evidence type="ECO:0000259" key="5">
    <source>
        <dbReference type="SMART" id="SM00563"/>
    </source>
</evidence>
<dbReference type="AlphaFoldDB" id="A0AAF1JYS0"/>
<evidence type="ECO:0000313" key="7">
    <source>
        <dbReference type="Proteomes" id="UP001196068"/>
    </source>
</evidence>
<evidence type="ECO:0000256" key="4">
    <source>
        <dbReference type="SAM" id="Phobius"/>
    </source>
</evidence>
<evidence type="ECO:0000313" key="6">
    <source>
        <dbReference type="EMBL" id="MBR0655133.1"/>
    </source>
</evidence>
<dbReference type="PANTHER" id="PTHR10434">
    <property type="entry name" value="1-ACYL-SN-GLYCEROL-3-PHOSPHATE ACYLTRANSFERASE"/>
    <property type="match status" value="1"/>
</dbReference>
<dbReference type="GO" id="GO:0006654">
    <property type="term" value="P:phosphatidic acid biosynthetic process"/>
    <property type="evidence" value="ECO:0007669"/>
    <property type="project" value="TreeGrafter"/>
</dbReference>
<sequence length="255" mass="28135">MTYLRSVVFNLFFFPFTALICLFGQPLRLGRPHWTRLYVRYWAMGAMAIVRIVCGIRIRIEGRENLPDGGFILAAKHQSAFDTMIWLMVLRQPCYVLKQELLDLPLWGGLARHSGIIAVDRGAGASALRGLVKQGREVLAEGRAVVIFPEGTRTLPGERVAYQPGVAALATATGAIVVPAATDSGRLWGRRAFWKTPGTITVSILPPLPAGLRREAMMTMMENVIETRTAELFEMSGHATPNSTHRQEKRPAPAA</sequence>
<dbReference type="GO" id="GO:0003841">
    <property type="term" value="F:1-acylglycerol-3-phosphate O-acyltransferase activity"/>
    <property type="evidence" value="ECO:0007669"/>
    <property type="project" value="TreeGrafter"/>
</dbReference>
<dbReference type="InterPro" id="IPR002123">
    <property type="entry name" value="Plipid/glycerol_acylTrfase"/>
</dbReference>
<protein>
    <submittedName>
        <fullName evidence="6">1-acyl-sn-glycerol-3-phosphate acyltransferase</fullName>
    </submittedName>
</protein>
<dbReference type="CDD" id="cd07989">
    <property type="entry name" value="LPLAT_AGPAT-like"/>
    <property type="match status" value="1"/>
</dbReference>
<comment type="caution">
    <text evidence="6">The sequence shown here is derived from an EMBL/GenBank/DDBJ whole genome shotgun (WGS) entry which is preliminary data.</text>
</comment>
<accession>A0AAF1JYS0</accession>
<reference evidence="6" key="2">
    <citation type="journal article" date="2021" name="Syst. Appl. Microbiol.">
        <title>Roseomonas hellenica sp. nov., isolated from roots of wild-growing Alkanna tinctoria.</title>
        <authorList>
            <person name="Rat A."/>
            <person name="Naranjo H.D."/>
            <person name="Lebbe L."/>
            <person name="Cnockaert M."/>
            <person name="Krigas N."/>
            <person name="Grigoriadou K."/>
            <person name="Maloupa E."/>
            <person name="Willems A."/>
        </authorList>
    </citation>
    <scope>NUCLEOTIDE SEQUENCE</scope>
    <source>
        <strain evidence="6">LMG 28251</strain>
    </source>
</reference>
<dbReference type="SMART" id="SM00563">
    <property type="entry name" value="PlsC"/>
    <property type="match status" value="1"/>
</dbReference>
<dbReference type="RefSeq" id="WP_211873972.1">
    <property type="nucleotide sequence ID" value="NZ_JAAEDH010000008.1"/>
</dbReference>
<evidence type="ECO:0000256" key="3">
    <source>
        <dbReference type="ARBA" id="ARBA00023315"/>
    </source>
</evidence>
<feature type="transmembrane region" description="Helical" evidence="4">
    <location>
        <begin position="39"/>
        <end position="58"/>
    </location>
</feature>
<name>A0AAF1JYS0_9PROT</name>